<keyword evidence="5" id="KW-1185">Reference proteome</keyword>
<evidence type="ECO:0000313" key="4">
    <source>
        <dbReference type="EMBL" id="SDI16692.1"/>
    </source>
</evidence>
<dbReference type="SMART" id="SM00345">
    <property type="entry name" value="HTH_GNTR"/>
    <property type="match status" value="1"/>
</dbReference>
<dbReference type="PROSITE" id="PS50949">
    <property type="entry name" value="HTH_GNTR"/>
    <property type="match status" value="1"/>
</dbReference>
<evidence type="ECO:0000256" key="2">
    <source>
        <dbReference type="ARBA" id="ARBA00023125"/>
    </source>
</evidence>
<dbReference type="GO" id="GO:0003700">
    <property type="term" value="F:DNA-binding transcription factor activity"/>
    <property type="evidence" value="ECO:0007669"/>
    <property type="project" value="InterPro"/>
</dbReference>
<dbReference type="PANTHER" id="PTHR44846:SF1">
    <property type="entry name" value="MANNOSYL-D-GLYCERATE TRANSPORT_METABOLISM SYSTEM REPRESSOR MNGR-RELATED"/>
    <property type="match status" value="1"/>
</dbReference>
<evidence type="ECO:0000313" key="5">
    <source>
        <dbReference type="Proteomes" id="UP000182130"/>
    </source>
</evidence>
<evidence type="ECO:0000256" key="1">
    <source>
        <dbReference type="ARBA" id="ARBA00023015"/>
    </source>
</evidence>
<reference evidence="5" key="1">
    <citation type="submission" date="2016-10" db="EMBL/GenBank/DDBJ databases">
        <authorList>
            <person name="Varghese N."/>
            <person name="Submissions S."/>
        </authorList>
    </citation>
    <scope>NUCLEOTIDE SEQUENCE [LARGE SCALE GENOMIC DNA]</scope>
    <source>
        <strain evidence="5">CGMCC 1.10783</strain>
    </source>
</reference>
<keyword evidence="2" id="KW-0238">DNA-binding</keyword>
<dbReference type="CDD" id="cd07377">
    <property type="entry name" value="WHTH_GntR"/>
    <property type="match status" value="1"/>
</dbReference>
<dbReference type="EMBL" id="FNEI01000001">
    <property type="protein sequence ID" value="SDI16692.1"/>
    <property type="molecule type" value="Genomic_DNA"/>
</dbReference>
<dbReference type="Gene3D" id="1.10.10.10">
    <property type="entry name" value="Winged helix-like DNA-binding domain superfamily/Winged helix DNA-binding domain"/>
    <property type="match status" value="1"/>
</dbReference>
<name>A0A1G8ICV8_9MICC</name>
<sequence>MSDTAVQFLSRPLTAQPGQPLRVAAYSRIAEAIRTKLLQPGSLLPTETELGVMMDVSRTVIREALMLLEEDGLTRARRGVGRFVADSLPRIGIEKIRPFDQLLGGSELDVQVKRTLAEFQPASEFVAPGIGVEPNEDCWLWESVLIRNGEAIGHLQENVPISAGREPDSGKKAGSGETADDGDWLAAAADPAGRTSLAPKTLLEILAERPGMSLGPGECQISLSTAGPSRAKLLALRPSDPVLVLTQYVRRAGKPFYLAKCLVAAKAGHLSVMQSS</sequence>
<dbReference type="InterPro" id="IPR036388">
    <property type="entry name" value="WH-like_DNA-bd_sf"/>
</dbReference>
<dbReference type="Pfam" id="PF00392">
    <property type="entry name" value="GntR"/>
    <property type="match status" value="1"/>
</dbReference>
<dbReference type="Proteomes" id="UP000182130">
    <property type="component" value="Unassembled WGS sequence"/>
</dbReference>
<evidence type="ECO:0000256" key="3">
    <source>
        <dbReference type="ARBA" id="ARBA00023163"/>
    </source>
</evidence>
<dbReference type="PRINTS" id="PR00035">
    <property type="entry name" value="HTHGNTR"/>
</dbReference>
<organism evidence="4 5">
    <name type="scientific">Arthrobacter cupressi</name>
    <dbReference type="NCBI Taxonomy" id="1045773"/>
    <lineage>
        <taxon>Bacteria</taxon>
        <taxon>Bacillati</taxon>
        <taxon>Actinomycetota</taxon>
        <taxon>Actinomycetes</taxon>
        <taxon>Micrococcales</taxon>
        <taxon>Micrococcaceae</taxon>
        <taxon>Arthrobacter</taxon>
    </lineage>
</organism>
<dbReference type="PANTHER" id="PTHR44846">
    <property type="entry name" value="MANNOSYL-D-GLYCERATE TRANSPORT/METABOLISM SYSTEM REPRESSOR MNGR-RELATED"/>
    <property type="match status" value="1"/>
</dbReference>
<dbReference type="InterPro" id="IPR036390">
    <property type="entry name" value="WH_DNA-bd_sf"/>
</dbReference>
<protein>
    <submittedName>
        <fullName evidence="4">GntR family transcriptional regulator</fullName>
    </submittedName>
</protein>
<dbReference type="SUPFAM" id="SSF64288">
    <property type="entry name" value="Chorismate lyase-like"/>
    <property type="match status" value="2"/>
</dbReference>
<dbReference type="GO" id="GO:0003677">
    <property type="term" value="F:DNA binding"/>
    <property type="evidence" value="ECO:0007669"/>
    <property type="project" value="UniProtKB-KW"/>
</dbReference>
<proteinExistence type="predicted"/>
<accession>A0A1G8ICV8</accession>
<keyword evidence="3" id="KW-0804">Transcription</keyword>
<dbReference type="SUPFAM" id="SSF46785">
    <property type="entry name" value="Winged helix' DNA-binding domain"/>
    <property type="match status" value="1"/>
</dbReference>
<dbReference type="OrthoDB" id="4135664at2"/>
<gene>
    <name evidence="4" type="ORF">SAMN05216555_101202</name>
</gene>
<dbReference type="InterPro" id="IPR050679">
    <property type="entry name" value="Bact_HTH_transcr_reg"/>
</dbReference>
<dbReference type="RefSeq" id="WP_074586205.1">
    <property type="nucleotide sequence ID" value="NZ_FNEI01000001.1"/>
</dbReference>
<dbReference type="GO" id="GO:0045892">
    <property type="term" value="P:negative regulation of DNA-templated transcription"/>
    <property type="evidence" value="ECO:0007669"/>
    <property type="project" value="TreeGrafter"/>
</dbReference>
<keyword evidence="1" id="KW-0805">Transcription regulation</keyword>
<dbReference type="InterPro" id="IPR028978">
    <property type="entry name" value="Chorismate_lyase_/UTRA_dom_sf"/>
</dbReference>
<dbReference type="AlphaFoldDB" id="A0A1G8ICV8"/>
<dbReference type="STRING" id="1045773.SAMN05216555_101202"/>
<dbReference type="InterPro" id="IPR000524">
    <property type="entry name" value="Tscrpt_reg_HTH_GntR"/>
</dbReference>
<dbReference type="Gene3D" id="3.40.1410.10">
    <property type="entry name" value="Chorismate lyase-like"/>
    <property type="match status" value="1"/>
</dbReference>